<feature type="domain" description="Multidrug resistance protein MdtA-like barrel-sandwich hybrid" evidence="3">
    <location>
        <begin position="100"/>
        <end position="355"/>
    </location>
</feature>
<evidence type="ECO:0000256" key="1">
    <source>
        <dbReference type="SAM" id="Coils"/>
    </source>
</evidence>
<dbReference type="GO" id="GO:1990961">
    <property type="term" value="P:xenobiotic detoxification by transmembrane export across the plasma membrane"/>
    <property type="evidence" value="ECO:0007669"/>
    <property type="project" value="InterPro"/>
</dbReference>
<dbReference type="RefSeq" id="WP_036532207.1">
    <property type="nucleotide sequence ID" value="NZ_JJML01000016.1"/>
</dbReference>
<sequence length="499" mass="55503">MSQKQLSSKSLSETNQAKLTFRAKALENISSSEIFRQRLSVRSLTPWFALSVLGTIVFAILLWSIFGKIPVTVQGQGILLRPREAPGKPLELSNFVAPGEGRIDQILVQEGDQVQAGQVLGLIDQPDLKLQLRNKNRELKQLRDQQDALAGLESESKDLTQRAILIKKQTIKAEIKSLQERASFIRNTKLKSLKVQYQGLNSQLNRMKALVDLQETKVSRTEPLVKEGAISESSFIEIKEEAIRSENTLSQIQSDIEKVDVEITTAKEEYQNTIDRIAELGAQINELDSQFINVNLQDQTRNEERKLKIESVKGEISLLELTLRQRSQIISPYSGIILDMLVSEGQIVQLGTPAGQIQLNRSPSVPLTALMYFTPGDGKKVVPGMKVSVTPDTVKREEHGGINGRVLSVTPYPVSEQSAQEYTGDKTIAEALTEKGRKIEAIIRLEADPKTPSGYIWTASKGPNFKITSGSIATGYVTLEENPPITYVLPILRKWTGLY</sequence>
<dbReference type="PANTHER" id="PTHR30386:SF28">
    <property type="entry name" value="EXPORTED PROTEIN"/>
    <property type="match status" value="1"/>
</dbReference>
<organism evidence="4 5">
    <name type="scientific">Neosynechococcus sphagnicola sy1</name>
    <dbReference type="NCBI Taxonomy" id="1497020"/>
    <lineage>
        <taxon>Bacteria</taxon>
        <taxon>Bacillati</taxon>
        <taxon>Cyanobacteriota</taxon>
        <taxon>Cyanophyceae</taxon>
        <taxon>Neosynechococcales</taxon>
        <taxon>Neosynechococcaceae</taxon>
        <taxon>Neosynechococcus</taxon>
    </lineage>
</organism>
<keyword evidence="2" id="KW-0472">Membrane</keyword>
<dbReference type="OrthoDB" id="8439633at2"/>
<dbReference type="EMBL" id="JJML01000016">
    <property type="protein sequence ID" value="KGF72997.1"/>
    <property type="molecule type" value="Genomic_DNA"/>
</dbReference>
<dbReference type="Gene3D" id="6.10.140.1990">
    <property type="match status" value="1"/>
</dbReference>
<dbReference type="InterPro" id="IPR022275">
    <property type="entry name" value="NHPM_bacteriocin_SS_HylD"/>
</dbReference>
<dbReference type="Pfam" id="PF25917">
    <property type="entry name" value="BSH_RND"/>
    <property type="match status" value="1"/>
</dbReference>
<dbReference type="STRING" id="1497020.DO97_02795"/>
<feature type="coiled-coil region" evidence="1">
    <location>
        <begin position="125"/>
        <end position="210"/>
    </location>
</feature>
<name>A0A098TMA8_9CYAN</name>
<dbReference type="InterPro" id="IPR058625">
    <property type="entry name" value="MdtA-like_BSH"/>
</dbReference>
<dbReference type="Proteomes" id="UP000030170">
    <property type="component" value="Unassembled WGS sequence"/>
</dbReference>
<keyword evidence="5" id="KW-1185">Reference proteome</keyword>
<reference evidence="4 5" key="1">
    <citation type="journal article" date="2014" name="Mol. Ecol.">
        <title>Evolution of Synechococcus.</title>
        <authorList>
            <person name="Dvorak P."/>
            <person name="Casamatta D."/>
            <person name="Hasler P."/>
            <person name="Poulickova A."/>
            <person name="Ondrej V."/>
            <person name="Sanges R."/>
        </authorList>
    </citation>
    <scope>NUCLEOTIDE SEQUENCE [LARGE SCALE GENOMIC DNA]</scope>
    <source>
        <strain evidence="4 5">CAUP A 1101</strain>
    </source>
</reference>
<dbReference type="GO" id="GO:0019898">
    <property type="term" value="C:extrinsic component of membrane"/>
    <property type="evidence" value="ECO:0007669"/>
    <property type="project" value="InterPro"/>
</dbReference>
<evidence type="ECO:0000256" key="2">
    <source>
        <dbReference type="SAM" id="Phobius"/>
    </source>
</evidence>
<dbReference type="InterPro" id="IPR030190">
    <property type="entry name" value="MacA_alpha-hairpin_sf"/>
</dbReference>
<dbReference type="GO" id="GO:1990195">
    <property type="term" value="C:macrolide transmembrane transporter complex"/>
    <property type="evidence" value="ECO:0007669"/>
    <property type="project" value="InterPro"/>
</dbReference>
<proteinExistence type="predicted"/>
<evidence type="ECO:0000259" key="3">
    <source>
        <dbReference type="Pfam" id="PF25917"/>
    </source>
</evidence>
<feature type="coiled-coil region" evidence="1">
    <location>
        <begin position="249"/>
        <end position="290"/>
    </location>
</feature>
<evidence type="ECO:0000313" key="5">
    <source>
        <dbReference type="Proteomes" id="UP000030170"/>
    </source>
</evidence>
<keyword evidence="1" id="KW-0175">Coiled coil</keyword>
<keyword evidence="2" id="KW-1133">Transmembrane helix</keyword>
<accession>A0A098TMA8</accession>
<evidence type="ECO:0000313" key="4">
    <source>
        <dbReference type="EMBL" id="KGF72997.1"/>
    </source>
</evidence>
<keyword evidence="2" id="KW-0812">Transmembrane</keyword>
<dbReference type="NCBIfam" id="TIGR03794">
    <property type="entry name" value="NHLM_micro_HlyD"/>
    <property type="match status" value="1"/>
</dbReference>
<dbReference type="Gene3D" id="2.40.50.100">
    <property type="match status" value="1"/>
</dbReference>
<dbReference type="InterPro" id="IPR050739">
    <property type="entry name" value="MFP"/>
</dbReference>
<dbReference type="AlphaFoldDB" id="A0A098TMA8"/>
<gene>
    <name evidence="4" type="ORF">DO97_02795</name>
</gene>
<comment type="caution">
    <text evidence="4">The sequence shown here is derived from an EMBL/GenBank/DDBJ whole genome shotgun (WGS) entry which is preliminary data.</text>
</comment>
<protein>
    <recommendedName>
        <fullName evidence="3">Multidrug resistance protein MdtA-like barrel-sandwich hybrid domain-containing protein</fullName>
    </recommendedName>
</protein>
<feature type="transmembrane region" description="Helical" evidence="2">
    <location>
        <begin position="44"/>
        <end position="66"/>
    </location>
</feature>
<dbReference type="PANTHER" id="PTHR30386">
    <property type="entry name" value="MEMBRANE FUSION SUBUNIT OF EMRAB-TOLC MULTIDRUG EFFLUX PUMP"/>
    <property type="match status" value="1"/>
</dbReference>